<dbReference type="RefSeq" id="WP_013732950.1">
    <property type="nucleotide sequence ID" value="NZ_LMWI01000002.1"/>
</dbReference>
<evidence type="ECO:0000313" key="1">
    <source>
        <dbReference type="EMBL" id="KUJ43833.1"/>
    </source>
</evidence>
<keyword evidence="2" id="KW-1185">Reference proteome</keyword>
<dbReference type="Proteomes" id="UP000053246">
    <property type="component" value="Unassembled WGS sequence"/>
</dbReference>
<proteinExistence type="predicted"/>
<dbReference type="EMBL" id="LMWI01000002">
    <property type="protein sequence ID" value="KUJ43833.1"/>
    <property type="molecule type" value="Genomic_DNA"/>
</dbReference>
<evidence type="ECO:0000313" key="2">
    <source>
        <dbReference type="Proteomes" id="UP000053246"/>
    </source>
</evidence>
<organism evidence="1 2">
    <name type="scientific">Micromonospora maris</name>
    <dbReference type="NCBI Taxonomy" id="1003110"/>
    <lineage>
        <taxon>Bacteria</taxon>
        <taxon>Bacillati</taxon>
        <taxon>Actinomycetota</taxon>
        <taxon>Actinomycetes</taxon>
        <taxon>Micromonosporales</taxon>
        <taxon>Micromonosporaceae</taxon>
        <taxon>Micromonospora</taxon>
    </lineage>
</organism>
<dbReference type="AlphaFoldDB" id="A0A9X0HZ78"/>
<name>A0A9X0HZ78_9ACTN</name>
<dbReference type="OMA" id="LRHSDAW"/>
<accession>A0A9X0HZ78</accession>
<protein>
    <submittedName>
        <fullName evidence="1">Uncharacterized protein</fullName>
    </submittedName>
</protein>
<reference evidence="1 2" key="1">
    <citation type="submission" date="2015-10" db="EMBL/GenBank/DDBJ databases">
        <authorList>
            <person name="Ju K.-S."/>
            <person name="Doroghazi J.R."/>
            <person name="Metcalf W.W."/>
        </authorList>
    </citation>
    <scope>NUCLEOTIDE SEQUENCE [LARGE SCALE GENOMIC DNA]</scope>
    <source>
        <strain evidence="1 2">NRRL B-24793</strain>
    </source>
</reference>
<gene>
    <name evidence="1" type="ORF">ADL17_11215</name>
</gene>
<comment type="caution">
    <text evidence="1">The sequence shown here is derived from an EMBL/GenBank/DDBJ whole genome shotgun (WGS) entry which is preliminary data.</text>
</comment>
<sequence>MFLTDPALRRIAADTHDVLPEPLWRHDTATLNPIGDLARLLHTTARDFTDSTTALDAALLRVDALASRGRRGLAARADIHIAGYQQTLTDALAARERHLVLGAMLVTAYRAWRSHRPVLGSSDERHLLLYRGDPSRGVATLRLKDPGTWLVVPDAEAASAFTIPYPDRVVGEVTETEQGWAPTAYTDPQHRQIQSGMTYPLPVCDDLASACRSLLRWWHLRHSDAWRSRTPAQLTPAELAHLAS</sequence>